<evidence type="ECO:0000313" key="2">
    <source>
        <dbReference type="Proteomes" id="UP000000311"/>
    </source>
</evidence>
<protein>
    <submittedName>
        <fullName evidence="1">Uncharacterized protein</fullName>
    </submittedName>
</protein>
<gene>
    <name evidence="1" type="ORF">EAG_09690</name>
</gene>
<sequence length="70" mass="8166">KQKLLSAGSTDMTKILDYLIKNPNEAKRVRDFCENRIEISLYSKEKCLALFLSLNLSKSQYIHLRETCIE</sequence>
<dbReference type="Proteomes" id="UP000000311">
    <property type="component" value="Unassembled WGS sequence"/>
</dbReference>
<proteinExistence type="predicted"/>
<accession>E2AD57</accession>
<dbReference type="EMBL" id="GL438681">
    <property type="protein sequence ID" value="EFN68632.1"/>
    <property type="molecule type" value="Genomic_DNA"/>
</dbReference>
<dbReference type="InParanoid" id="E2AD57"/>
<organism evidence="2">
    <name type="scientific">Camponotus floridanus</name>
    <name type="common">Florida carpenter ant</name>
    <dbReference type="NCBI Taxonomy" id="104421"/>
    <lineage>
        <taxon>Eukaryota</taxon>
        <taxon>Metazoa</taxon>
        <taxon>Ecdysozoa</taxon>
        <taxon>Arthropoda</taxon>
        <taxon>Hexapoda</taxon>
        <taxon>Insecta</taxon>
        <taxon>Pterygota</taxon>
        <taxon>Neoptera</taxon>
        <taxon>Endopterygota</taxon>
        <taxon>Hymenoptera</taxon>
        <taxon>Apocrita</taxon>
        <taxon>Aculeata</taxon>
        <taxon>Formicoidea</taxon>
        <taxon>Formicidae</taxon>
        <taxon>Formicinae</taxon>
        <taxon>Camponotus</taxon>
    </lineage>
</organism>
<name>E2AD57_CAMFO</name>
<dbReference type="OMA" id="AIMISLQ"/>
<dbReference type="AlphaFoldDB" id="E2AD57"/>
<reference evidence="1 2" key="1">
    <citation type="journal article" date="2010" name="Science">
        <title>Genomic comparison of the ants Camponotus floridanus and Harpegnathos saltator.</title>
        <authorList>
            <person name="Bonasio R."/>
            <person name="Zhang G."/>
            <person name="Ye C."/>
            <person name="Mutti N.S."/>
            <person name="Fang X."/>
            <person name="Qin N."/>
            <person name="Donahue G."/>
            <person name="Yang P."/>
            <person name="Li Q."/>
            <person name="Li C."/>
            <person name="Zhang P."/>
            <person name="Huang Z."/>
            <person name="Berger S.L."/>
            <person name="Reinberg D."/>
            <person name="Wang J."/>
            <person name="Liebig J."/>
        </authorList>
    </citation>
    <scope>NUCLEOTIDE SEQUENCE [LARGE SCALE GENOMIC DNA]</scope>
    <source>
        <strain evidence="2">C129</strain>
    </source>
</reference>
<evidence type="ECO:0000313" key="1">
    <source>
        <dbReference type="EMBL" id="EFN68632.1"/>
    </source>
</evidence>
<feature type="non-terminal residue" evidence="1">
    <location>
        <position position="70"/>
    </location>
</feature>
<feature type="non-terminal residue" evidence="1">
    <location>
        <position position="1"/>
    </location>
</feature>
<keyword evidence="2" id="KW-1185">Reference proteome</keyword>